<dbReference type="Proteomes" id="UP001470230">
    <property type="component" value="Unassembled WGS sequence"/>
</dbReference>
<dbReference type="PANTHER" id="PTHR13117">
    <property type="entry name" value="ENDOPLASMIC RETICULUM MULTISPAN TRANSMEMBRANE PROTEIN-RELATED"/>
    <property type="match status" value="1"/>
</dbReference>
<feature type="transmembrane region" description="Helical" evidence="9">
    <location>
        <begin position="77"/>
        <end position="95"/>
    </location>
</feature>
<evidence type="ECO:0000313" key="10">
    <source>
        <dbReference type="EMBL" id="KAK8893914.1"/>
    </source>
</evidence>
<feature type="transmembrane region" description="Helical" evidence="9">
    <location>
        <begin position="107"/>
        <end position="130"/>
    </location>
</feature>
<gene>
    <name evidence="10" type="ORF">M9Y10_022343</name>
</gene>
<proteinExistence type="inferred from homology"/>
<evidence type="ECO:0000256" key="6">
    <source>
        <dbReference type="ARBA" id="ARBA00022989"/>
    </source>
</evidence>
<evidence type="ECO:0000256" key="1">
    <source>
        <dbReference type="ARBA" id="ARBA00004477"/>
    </source>
</evidence>
<feature type="transmembrane region" description="Helical" evidence="9">
    <location>
        <begin position="278"/>
        <end position="300"/>
    </location>
</feature>
<evidence type="ECO:0000256" key="9">
    <source>
        <dbReference type="RuleBase" id="RU365067"/>
    </source>
</evidence>
<evidence type="ECO:0000256" key="4">
    <source>
        <dbReference type="ARBA" id="ARBA00022692"/>
    </source>
</evidence>
<name>A0ABR2KS52_9EUKA</name>
<evidence type="ECO:0000256" key="7">
    <source>
        <dbReference type="ARBA" id="ARBA00023136"/>
    </source>
</evidence>
<dbReference type="EMBL" id="JAPFFF010000003">
    <property type="protein sequence ID" value="KAK8893914.1"/>
    <property type="molecule type" value="Genomic_DNA"/>
</dbReference>
<comment type="caution">
    <text evidence="9">Lacks conserved residue(s) required for the propagation of feature annotation.</text>
</comment>
<keyword evidence="6 9" id="KW-1133">Transmembrane helix</keyword>
<dbReference type="Pfam" id="PF04506">
    <property type="entry name" value="Rft-1"/>
    <property type="match status" value="1"/>
</dbReference>
<comment type="caution">
    <text evidence="10">The sequence shown here is derived from an EMBL/GenBank/DDBJ whole genome shotgun (WGS) entry which is preliminary data.</text>
</comment>
<comment type="subcellular location">
    <subcellularLocation>
        <location evidence="1 9">Endoplasmic reticulum membrane</location>
        <topology evidence="1 9">Multi-pass membrane protein</topology>
    </subcellularLocation>
</comment>
<accession>A0ABR2KS52</accession>
<feature type="transmembrane region" description="Helical" evidence="9">
    <location>
        <begin position="410"/>
        <end position="426"/>
    </location>
</feature>
<comment type="similarity">
    <text evidence="3 9">Belongs to the RFT1 family.</text>
</comment>
<keyword evidence="11" id="KW-1185">Reference proteome</keyword>
<evidence type="ECO:0000256" key="5">
    <source>
        <dbReference type="ARBA" id="ARBA00022824"/>
    </source>
</evidence>
<reference evidence="10 11" key="1">
    <citation type="submission" date="2024-04" db="EMBL/GenBank/DDBJ databases">
        <title>Tritrichomonas musculus Genome.</title>
        <authorList>
            <person name="Alves-Ferreira E."/>
            <person name="Grigg M."/>
            <person name="Lorenzi H."/>
            <person name="Galac M."/>
        </authorList>
    </citation>
    <scope>NUCLEOTIDE SEQUENCE [LARGE SCALE GENOMIC DNA]</scope>
    <source>
        <strain evidence="10 11">EAF2021</strain>
    </source>
</reference>
<sequence>MESFLNFWSSTFLSQFLARILSFLSNQILVRLLEPDLFGIWSVRLTLINETIIFWARDGVRKASAKSGKEEATYYKYSLFPLIIGSIISPFIFYVNYRSSSAIHIDGYLIAVIMTIIGSLLELVGEIWAVPQLAQLQPKPSSRATAICFLTKSLTTVLLTKFLYKSTFDLMIIFGFSYLLYGILEVLLLFFMCGTPYIELPTKRELRSLRPFAFQTILQWLFSQGERMILLQITTPSQIGVYGLVSDLCSLVARIIFAPIEMSVYNLCASQKNPPIDVISTFTRVVLYVGLFAAAFGPNLGPTVLSLVYGKKWSTDEARVVLSATCRVLPLIALNGISEAFPNARLPQNKLEIYNVILAAVNGLYLTLTYFLGKKYGPSGAIYSNGIAMLIRSIMALSVIFKECGPIRNLFPNFVIILAFACMALLGNKLKLKVCAALLPLFAATVIFIEKETIMTVLSKLKPKRN</sequence>
<keyword evidence="5" id="KW-0256">Endoplasmic reticulum</keyword>
<feature type="transmembrane region" description="Helical" evidence="9">
    <location>
        <begin position="353"/>
        <end position="373"/>
    </location>
</feature>
<feature type="transmembrane region" description="Helical" evidence="9">
    <location>
        <begin position="438"/>
        <end position="458"/>
    </location>
</feature>
<comment type="pathway">
    <text evidence="2">Protein modification; protein glycosylation.</text>
</comment>
<feature type="transmembrane region" description="Helical" evidence="9">
    <location>
        <begin position="379"/>
        <end position="401"/>
    </location>
</feature>
<feature type="transmembrane region" description="Helical" evidence="9">
    <location>
        <begin position="170"/>
        <end position="191"/>
    </location>
</feature>
<comment type="function">
    <text evidence="8 9">Intramembrane glycolipid transporter that operates in the biosynthetic pathway of dolichol-linked oligosaccharides, the glycan precursors employed in protein asparagine (N)-glycosylation. The sequential addition of sugars to dolichol pyrophosphate produces dolichol-linked oligosaccharides containing fourteen sugars, including two GlcNAcs, nine mannoses and three glucoses. Once assembled, the oligosaccharide is transferred from the lipid to nascent proteins by oligosaccharyltransferases. The assembly of dolichol-linked oligosaccharides begins on the cytosolic side of the endoplasmic reticulum membrane and finishes in its lumen. RFT1 could mediate the translocation of the cytosolically oriented intermediate DolPP-GlcNAc2Man5, produced by ALG11, into the ER lumen where dolichol-linked oligosaccharides assembly continues. However, the intramembrane lipid transporter activity could not be confirmed in vitro.</text>
</comment>
<protein>
    <recommendedName>
        <fullName evidence="9">Protein RFT1 homolog</fullName>
    </recommendedName>
</protein>
<keyword evidence="4 9" id="KW-0812">Transmembrane</keyword>
<evidence type="ECO:0000256" key="2">
    <source>
        <dbReference type="ARBA" id="ARBA00004922"/>
    </source>
</evidence>
<feature type="transmembrane region" description="Helical" evidence="9">
    <location>
        <begin position="239"/>
        <end position="257"/>
    </location>
</feature>
<keyword evidence="7 9" id="KW-0472">Membrane</keyword>
<evidence type="ECO:0000256" key="3">
    <source>
        <dbReference type="ARBA" id="ARBA00010288"/>
    </source>
</evidence>
<dbReference type="InterPro" id="IPR007594">
    <property type="entry name" value="RFT1"/>
</dbReference>
<evidence type="ECO:0000256" key="8">
    <source>
        <dbReference type="ARBA" id="ARBA00045912"/>
    </source>
</evidence>
<organism evidence="10 11">
    <name type="scientific">Tritrichomonas musculus</name>
    <dbReference type="NCBI Taxonomy" id="1915356"/>
    <lineage>
        <taxon>Eukaryota</taxon>
        <taxon>Metamonada</taxon>
        <taxon>Parabasalia</taxon>
        <taxon>Tritrichomonadida</taxon>
        <taxon>Tritrichomonadidae</taxon>
        <taxon>Tritrichomonas</taxon>
    </lineage>
</organism>
<dbReference type="PANTHER" id="PTHR13117:SF5">
    <property type="entry name" value="PROTEIN RFT1 HOMOLOG"/>
    <property type="match status" value="1"/>
</dbReference>
<evidence type="ECO:0000313" key="11">
    <source>
        <dbReference type="Proteomes" id="UP001470230"/>
    </source>
</evidence>